<name>A0A0E9X0L6_ANGAN</name>
<reference evidence="1" key="1">
    <citation type="submission" date="2014-11" db="EMBL/GenBank/DDBJ databases">
        <authorList>
            <person name="Amaro Gonzalez C."/>
        </authorList>
    </citation>
    <scope>NUCLEOTIDE SEQUENCE</scope>
</reference>
<sequence length="72" mass="8154">MFGQTEMTPHSSSLVKMKTQEAAAFTDLKSSLRKIMVNFLVFEVIFIDRMFYCQPSKYGGNDGLCVPILIEV</sequence>
<dbReference type="EMBL" id="GBXM01013152">
    <property type="protein sequence ID" value="JAH95425.1"/>
    <property type="molecule type" value="Transcribed_RNA"/>
</dbReference>
<protein>
    <submittedName>
        <fullName evidence="1">Uncharacterized protein</fullName>
    </submittedName>
</protein>
<evidence type="ECO:0000313" key="1">
    <source>
        <dbReference type="EMBL" id="JAH95425.1"/>
    </source>
</evidence>
<accession>A0A0E9X0L6</accession>
<dbReference type="AlphaFoldDB" id="A0A0E9X0L6"/>
<organism evidence="1">
    <name type="scientific">Anguilla anguilla</name>
    <name type="common">European freshwater eel</name>
    <name type="synonym">Muraena anguilla</name>
    <dbReference type="NCBI Taxonomy" id="7936"/>
    <lineage>
        <taxon>Eukaryota</taxon>
        <taxon>Metazoa</taxon>
        <taxon>Chordata</taxon>
        <taxon>Craniata</taxon>
        <taxon>Vertebrata</taxon>
        <taxon>Euteleostomi</taxon>
        <taxon>Actinopterygii</taxon>
        <taxon>Neopterygii</taxon>
        <taxon>Teleostei</taxon>
        <taxon>Anguilliformes</taxon>
        <taxon>Anguillidae</taxon>
        <taxon>Anguilla</taxon>
    </lineage>
</organism>
<reference evidence="1" key="2">
    <citation type="journal article" date="2015" name="Fish Shellfish Immunol.">
        <title>Early steps in the European eel (Anguilla anguilla)-Vibrio vulnificus interaction in the gills: Role of the RtxA13 toxin.</title>
        <authorList>
            <person name="Callol A."/>
            <person name="Pajuelo D."/>
            <person name="Ebbesson L."/>
            <person name="Teles M."/>
            <person name="MacKenzie S."/>
            <person name="Amaro C."/>
        </authorList>
    </citation>
    <scope>NUCLEOTIDE SEQUENCE</scope>
</reference>
<proteinExistence type="predicted"/>